<organism evidence="1 2">
    <name type="scientific">Dryococelus australis</name>
    <dbReference type="NCBI Taxonomy" id="614101"/>
    <lineage>
        <taxon>Eukaryota</taxon>
        <taxon>Metazoa</taxon>
        <taxon>Ecdysozoa</taxon>
        <taxon>Arthropoda</taxon>
        <taxon>Hexapoda</taxon>
        <taxon>Insecta</taxon>
        <taxon>Pterygota</taxon>
        <taxon>Neoptera</taxon>
        <taxon>Polyneoptera</taxon>
        <taxon>Phasmatodea</taxon>
        <taxon>Verophasmatodea</taxon>
        <taxon>Anareolatae</taxon>
        <taxon>Phasmatidae</taxon>
        <taxon>Eurycanthinae</taxon>
        <taxon>Dryococelus</taxon>
    </lineage>
</organism>
<evidence type="ECO:0000313" key="1">
    <source>
        <dbReference type="EMBL" id="KAJ8891668.1"/>
    </source>
</evidence>
<name>A0ABQ9I6Q8_9NEOP</name>
<accession>A0ABQ9I6Q8</accession>
<dbReference type="InterPro" id="IPR036691">
    <property type="entry name" value="Endo/exonu/phosph_ase_sf"/>
</dbReference>
<dbReference type="SUPFAM" id="SSF56219">
    <property type="entry name" value="DNase I-like"/>
    <property type="match status" value="1"/>
</dbReference>
<evidence type="ECO:0000313" key="2">
    <source>
        <dbReference type="Proteomes" id="UP001159363"/>
    </source>
</evidence>
<proteinExistence type="predicted"/>
<comment type="caution">
    <text evidence="1">The sequence shown here is derived from an EMBL/GenBank/DDBJ whole genome shotgun (WGS) entry which is preliminary data.</text>
</comment>
<dbReference type="EMBL" id="JARBHB010000002">
    <property type="protein sequence ID" value="KAJ8891668.1"/>
    <property type="molecule type" value="Genomic_DNA"/>
</dbReference>
<protein>
    <recommendedName>
        <fullName evidence="3">Endonuclease/exonuclease/phosphatase domain-containing protein</fullName>
    </recommendedName>
</protein>
<dbReference type="Proteomes" id="UP001159363">
    <property type="component" value="Chromosome 2"/>
</dbReference>
<keyword evidence="2" id="KW-1185">Reference proteome</keyword>
<sequence>MGSPPNGDVVLCPATRRVPPSQLTITRNTSNALSPYPDCLQVAHINSRSLLWHIDEARRIFTPLPTHAFLISESWLKPNLSSMLVSLSGYKVLRNDRINKGVGGGGVALYVRDNIKHRILSSSPSEYAGKLEFIITELTIPPNKVLLAVVYRPFTSTAIFFFLGDFNINLLSNTNEANKLLTTLSDFKNIDTDKLNSDAALTPWHEINVIDILEEKISRFSQMITDLYSRTVPLITREVTKPPAPWLTNYIVQLMIKRDNAYSR</sequence>
<evidence type="ECO:0008006" key="3">
    <source>
        <dbReference type="Google" id="ProtNLM"/>
    </source>
</evidence>
<dbReference type="Gene3D" id="3.60.10.10">
    <property type="entry name" value="Endonuclease/exonuclease/phosphatase"/>
    <property type="match status" value="1"/>
</dbReference>
<reference evidence="1 2" key="1">
    <citation type="submission" date="2023-02" db="EMBL/GenBank/DDBJ databases">
        <title>LHISI_Scaffold_Assembly.</title>
        <authorList>
            <person name="Stuart O.P."/>
            <person name="Cleave R."/>
            <person name="Magrath M.J.L."/>
            <person name="Mikheyev A.S."/>
        </authorList>
    </citation>
    <scope>NUCLEOTIDE SEQUENCE [LARGE SCALE GENOMIC DNA]</scope>
    <source>
        <strain evidence="1">Daus_M_001</strain>
        <tissue evidence="1">Leg muscle</tissue>
    </source>
</reference>
<gene>
    <name evidence="1" type="ORF">PR048_004196</name>
</gene>